<evidence type="ECO:0000256" key="1">
    <source>
        <dbReference type="ARBA" id="ARBA00004370"/>
    </source>
</evidence>
<dbReference type="EMBL" id="JARPOI010000001">
    <property type="protein sequence ID" value="KAJ9188623.1"/>
    <property type="molecule type" value="Genomic_DNA"/>
</dbReference>
<comment type="caution">
    <text evidence="4">The sequence shown here is derived from an EMBL/GenBank/DDBJ whole genome shotgun (WGS) entry which is preliminary data.</text>
</comment>
<comment type="subcellular location">
    <subcellularLocation>
        <location evidence="1">Membrane</location>
    </subcellularLocation>
</comment>
<proteinExistence type="predicted"/>
<sequence>MDPNSLPISSPGSYGLQPPSATLQINSAAARPNQSRSFHNCITRLMLLLVMSFLTLSFVSAVIWLVIDPHDPTFGLNSLCISNITLSDSQFTANYDIEFSVNNTNKKVNLVIDDVKVTVSYGRAIISLRVLEAISVSVPKTTQEKLMVVLDRHSVHSIKNRVFKEISDDWSKKIVNFNVGLFVRTKYDLGVWPTKKRFFHVSCLALTVEFLSTKRTGKLMSAAKGCSLHLN</sequence>
<keyword evidence="2 3" id="KW-0472">Membrane</keyword>
<feature type="transmembrane region" description="Helical" evidence="3">
    <location>
        <begin position="45"/>
        <end position="67"/>
    </location>
</feature>
<dbReference type="InterPro" id="IPR044839">
    <property type="entry name" value="NDR1-like"/>
</dbReference>
<keyword evidence="3" id="KW-1133">Transmembrane helix</keyword>
<evidence type="ECO:0000256" key="3">
    <source>
        <dbReference type="SAM" id="Phobius"/>
    </source>
</evidence>
<accession>A0ABQ9NA24</accession>
<dbReference type="PANTHER" id="PTHR31234:SF55">
    <property type="entry name" value="LATE EMBRYOGENESIS ABUNDANT (LEA) HYDROXYPROLINE-RICH GLYCOPROTEIN FAMILY"/>
    <property type="match status" value="1"/>
</dbReference>
<evidence type="ECO:0000313" key="5">
    <source>
        <dbReference type="Proteomes" id="UP001174677"/>
    </source>
</evidence>
<gene>
    <name evidence="4" type="ORF">P3X46_000003</name>
</gene>
<evidence type="ECO:0000256" key="2">
    <source>
        <dbReference type="ARBA" id="ARBA00023136"/>
    </source>
</evidence>
<evidence type="ECO:0008006" key="6">
    <source>
        <dbReference type="Google" id="ProtNLM"/>
    </source>
</evidence>
<keyword evidence="3" id="KW-0812">Transmembrane</keyword>
<evidence type="ECO:0000313" key="4">
    <source>
        <dbReference type="EMBL" id="KAJ9188623.1"/>
    </source>
</evidence>
<organism evidence="4 5">
    <name type="scientific">Hevea brasiliensis</name>
    <name type="common">Para rubber tree</name>
    <name type="synonym">Siphonia brasiliensis</name>
    <dbReference type="NCBI Taxonomy" id="3981"/>
    <lineage>
        <taxon>Eukaryota</taxon>
        <taxon>Viridiplantae</taxon>
        <taxon>Streptophyta</taxon>
        <taxon>Embryophyta</taxon>
        <taxon>Tracheophyta</taxon>
        <taxon>Spermatophyta</taxon>
        <taxon>Magnoliopsida</taxon>
        <taxon>eudicotyledons</taxon>
        <taxon>Gunneridae</taxon>
        <taxon>Pentapetalae</taxon>
        <taxon>rosids</taxon>
        <taxon>fabids</taxon>
        <taxon>Malpighiales</taxon>
        <taxon>Euphorbiaceae</taxon>
        <taxon>Crotonoideae</taxon>
        <taxon>Micrandreae</taxon>
        <taxon>Hevea</taxon>
    </lineage>
</organism>
<dbReference type="PANTHER" id="PTHR31234">
    <property type="entry name" value="LATE EMBRYOGENESIS ABUNDANT (LEA) HYDROXYPROLINE-RICH GLYCOPROTEIN FAMILY"/>
    <property type="match status" value="1"/>
</dbReference>
<dbReference type="Proteomes" id="UP001174677">
    <property type="component" value="Chromosome 1"/>
</dbReference>
<protein>
    <recommendedName>
        <fullName evidence="6">Late embryogenesis abundant protein LEA-2 subgroup domain-containing protein</fullName>
    </recommendedName>
</protein>
<keyword evidence="5" id="KW-1185">Reference proteome</keyword>
<reference evidence="4" key="1">
    <citation type="journal article" date="2023" name="Plant Biotechnol. J.">
        <title>Chromosome-level wild Hevea brasiliensis genome provides new tools for genomic-assisted breeding and valuable loci to elevate rubber yield.</title>
        <authorList>
            <person name="Cheng H."/>
            <person name="Song X."/>
            <person name="Hu Y."/>
            <person name="Wu T."/>
            <person name="Yang Q."/>
            <person name="An Z."/>
            <person name="Feng S."/>
            <person name="Deng Z."/>
            <person name="Wu W."/>
            <person name="Zeng X."/>
            <person name="Tu M."/>
            <person name="Wang X."/>
            <person name="Huang H."/>
        </authorList>
    </citation>
    <scope>NUCLEOTIDE SEQUENCE</scope>
    <source>
        <strain evidence="4">MT/VB/25A 57/8</strain>
    </source>
</reference>
<name>A0ABQ9NA24_HEVBR</name>